<reference evidence="2" key="2">
    <citation type="submission" date="2015-06" db="UniProtKB">
        <authorList>
            <consortium name="EnsemblProtists"/>
        </authorList>
    </citation>
    <scope>IDENTIFICATION</scope>
    <source>
        <strain evidence="2">Pr102</strain>
    </source>
</reference>
<dbReference type="VEuPathDB" id="FungiDB:KRP22_1391"/>
<organism evidence="2 3">
    <name type="scientific">Phytophthora ramorum</name>
    <name type="common">Sudden oak death agent</name>
    <dbReference type="NCBI Taxonomy" id="164328"/>
    <lineage>
        <taxon>Eukaryota</taxon>
        <taxon>Sar</taxon>
        <taxon>Stramenopiles</taxon>
        <taxon>Oomycota</taxon>
        <taxon>Peronosporomycetes</taxon>
        <taxon>Peronosporales</taxon>
        <taxon>Peronosporaceae</taxon>
        <taxon>Phytophthora</taxon>
    </lineage>
</organism>
<feature type="coiled-coil region" evidence="1">
    <location>
        <begin position="237"/>
        <end position="264"/>
    </location>
</feature>
<dbReference type="HOGENOM" id="CLU_1021085_0_0_1"/>
<keyword evidence="3" id="KW-1185">Reference proteome</keyword>
<accession>H3H0U3</accession>
<evidence type="ECO:0000313" key="3">
    <source>
        <dbReference type="Proteomes" id="UP000005238"/>
    </source>
</evidence>
<proteinExistence type="predicted"/>
<dbReference type="AlphaFoldDB" id="H3H0U3"/>
<reference evidence="3" key="1">
    <citation type="journal article" date="2006" name="Science">
        <title>Phytophthora genome sequences uncover evolutionary origins and mechanisms of pathogenesis.</title>
        <authorList>
            <person name="Tyler B.M."/>
            <person name="Tripathy S."/>
            <person name="Zhang X."/>
            <person name="Dehal P."/>
            <person name="Jiang R.H."/>
            <person name="Aerts A."/>
            <person name="Arredondo F.D."/>
            <person name="Baxter L."/>
            <person name="Bensasson D."/>
            <person name="Beynon J.L."/>
            <person name="Chapman J."/>
            <person name="Damasceno C.M."/>
            <person name="Dorrance A.E."/>
            <person name="Dou D."/>
            <person name="Dickerman A.W."/>
            <person name="Dubchak I.L."/>
            <person name="Garbelotto M."/>
            <person name="Gijzen M."/>
            <person name="Gordon S.G."/>
            <person name="Govers F."/>
            <person name="Grunwald N.J."/>
            <person name="Huang W."/>
            <person name="Ivors K.L."/>
            <person name="Jones R.W."/>
            <person name="Kamoun S."/>
            <person name="Krampis K."/>
            <person name="Lamour K.H."/>
            <person name="Lee M.K."/>
            <person name="McDonald W.H."/>
            <person name="Medina M."/>
            <person name="Meijer H.J."/>
            <person name="Nordberg E.K."/>
            <person name="Maclean D.J."/>
            <person name="Ospina-Giraldo M.D."/>
            <person name="Morris P.F."/>
            <person name="Phuntumart V."/>
            <person name="Putnam N.H."/>
            <person name="Rash S."/>
            <person name="Rose J.K."/>
            <person name="Sakihama Y."/>
            <person name="Salamov A.A."/>
            <person name="Savidor A."/>
            <person name="Scheuring C.F."/>
            <person name="Smith B.M."/>
            <person name="Sobral B.W."/>
            <person name="Terry A."/>
            <person name="Torto-Alalibo T.A."/>
            <person name="Win J."/>
            <person name="Xu Z."/>
            <person name="Zhang H."/>
            <person name="Grigoriev I.V."/>
            <person name="Rokhsar D.S."/>
            <person name="Boore J.L."/>
        </authorList>
    </citation>
    <scope>NUCLEOTIDE SEQUENCE [LARGE SCALE GENOMIC DNA]</scope>
    <source>
        <strain evidence="3">Pr102</strain>
    </source>
</reference>
<keyword evidence="1" id="KW-0175">Coiled coil</keyword>
<dbReference type="VEuPathDB" id="FungiDB:KRP22_1392"/>
<dbReference type="InParanoid" id="H3H0U3"/>
<dbReference type="OMA" id="FLRGHEM"/>
<evidence type="ECO:0000256" key="1">
    <source>
        <dbReference type="SAM" id="Coils"/>
    </source>
</evidence>
<dbReference type="eggNOG" id="ENOG502RY49">
    <property type="taxonomic scope" value="Eukaryota"/>
</dbReference>
<dbReference type="EnsemblProtists" id="Phyra83801">
    <property type="protein sequence ID" value="Phyra83801"/>
    <property type="gene ID" value="Phyra83801"/>
</dbReference>
<dbReference type="EMBL" id="DS566093">
    <property type="status" value="NOT_ANNOTATED_CDS"/>
    <property type="molecule type" value="Genomic_DNA"/>
</dbReference>
<name>H3H0U3_PHYRM</name>
<sequence length="273" mass="30696">MLRVFDWSDIGEELLKKLSRNVNTYGMEKGRMGLSCMALALQVLDGLDAGSAQDALLNMAMKKAADLSAEDLCTSKEPVLLLKWVISSRNSSDESVDKVTDLFKDADPSLLGLAIEKLLPVLGSVDMSDKNTGMFATLLSKRITWLNTEIESLGKPFSWVMPHAAFSDNVEVQAFLRGPEVTMKMSRRVRKFKGFHDANNYAAKWTKEKQVKASFKMEARSIDADAVVTITKTRKWFAECQQTLQQYKEELDRLKKHCSEEGASSDKKRSRLQ</sequence>
<protein>
    <submittedName>
        <fullName evidence="2">Uncharacterized protein</fullName>
    </submittedName>
</protein>
<evidence type="ECO:0000313" key="2">
    <source>
        <dbReference type="EnsemblProtists" id="Phyra83801"/>
    </source>
</evidence>
<dbReference type="Proteomes" id="UP000005238">
    <property type="component" value="Unassembled WGS sequence"/>
</dbReference>